<dbReference type="Proteomes" id="UP000268048">
    <property type="component" value="Chromosome"/>
</dbReference>
<gene>
    <name evidence="1" type="ORF">C4K04_4458</name>
</gene>
<evidence type="ECO:0000313" key="1">
    <source>
        <dbReference type="EMBL" id="AZE50117.1"/>
    </source>
</evidence>
<dbReference type="RefSeq" id="WP_206429755.1">
    <property type="nucleotide sequence ID" value="NZ_CP027753.1"/>
</dbReference>
<evidence type="ECO:0008006" key="3">
    <source>
        <dbReference type="Google" id="ProtNLM"/>
    </source>
</evidence>
<dbReference type="InterPro" id="IPR018680">
    <property type="entry name" value="DUF2164"/>
</dbReference>
<dbReference type="Pfam" id="PF09932">
    <property type="entry name" value="DUF2164"/>
    <property type="match status" value="1"/>
</dbReference>
<accession>A0A3G7TSN5</accession>
<organism evidence="1 2">
    <name type="scientific">Pseudomonas chlororaphis</name>
    <dbReference type="NCBI Taxonomy" id="587753"/>
    <lineage>
        <taxon>Bacteria</taxon>
        <taxon>Pseudomonadati</taxon>
        <taxon>Pseudomonadota</taxon>
        <taxon>Gammaproteobacteria</taxon>
        <taxon>Pseudomonadales</taxon>
        <taxon>Pseudomonadaceae</taxon>
        <taxon>Pseudomonas</taxon>
    </lineage>
</organism>
<evidence type="ECO:0000313" key="2">
    <source>
        <dbReference type="Proteomes" id="UP000268048"/>
    </source>
</evidence>
<dbReference type="EMBL" id="CP027753">
    <property type="protein sequence ID" value="AZE50117.1"/>
    <property type="molecule type" value="Genomic_DNA"/>
</dbReference>
<protein>
    <recommendedName>
        <fullName evidence="3">DUF2164 domain-containing protein</fullName>
    </recommendedName>
</protein>
<dbReference type="AlphaFoldDB" id="A0A3G7TSN5"/>
<proteinExistence type="predicted"/>
<sequence length="78" mass="8960">MTSGKFDLIKLSSQVRDILDTELQISIGNMEAIPVTEKLYKLIRAQAYNEGVFDAKRVLDNKLDDITEQLDILLQYEQ</sequence>
<name>A0A3G7TSN5_9PSED</name>
<reference evidence="1 2" key="1">
    <citation type="submission" date="2018-03" db="EMBL/GenBank/DDBJ databases">
        <title>Diversity of phytobeneficial traits revealed by whole-genome analysis of worldwide-isolated phenazine-producing Pseudomonas spp.</title>
        <authorList>
            <person name="Biessy A."/>
            <person name="Novinscak A."/>
            <person name="Blom J."/>
            <person name="Leger G."/>
            <person name="Thomashow L.S."/>
            <person name="Cazorla F.M."/>
            <person name="Josic D."/>
            <person name="Filion M."/>
        </authorList>
    </citation>
    <scope>NUCLEOTIDE SEQUENCE [LARGE SCALE GENOMIC DNA]</scope>
    <source>
        <strain evidence="1 2">B25</strain>
    </source>
</reference>